<feature type="domain" description="MACPF" evidence="12">
    <location>
        <begin position="1091"/>
        <end position="1354"/>
    </location>
</feature>
<keyword evidence="14" id="KW-1185">Reference proteome</keyword>
<dbReference type="SUPFAM" id="SSF101967">
    <property type="entry name" value="Adhesin YadA, collagen-binding domain"/>
    <property type="match status" value="1"/>
</dbReference>
<evidence type="ECO:0000256" key="4">
    <source>
        <dbReference type="ARBA" id="ARBA00022525"/>
    </source>
</evidence>
<comment type="subcellular location">
    <subcellularLocation>
        <location evidence="1">Membrane</location>
    </subcellularLocation>
    <subcellularLocation>
        <location evidence="2">Secreted</location>
    </subcellularLocation>
</comment>
<feature type="domain" description="EGF-like" evidence="11">
    <location>
        <begin position="891"/>
        <end position="932"/>
    </location>
</feature>
<protein>
    <recommendedName>
        <fullName evidence="15">Astrotactin 1</fullName>
    </recommendedName>
</protein>
<feature type="region of interest" description="Disordered" evidence="8">
    <location>
        <begin position="583"/>
        <end position="667"/>
    </location>
</feature>
<dbReference type="Gene3D" id="2.150.10.10">
    <property type="entry name" value="Serralysin-like metalloprotease, C-terminal"/>
    <property type="match status" value="1"/>
</dbReference>
<reference evidence="13" key="1">
    <citation type="submission" date="2023-03" db="EMBL/GenBank/DDBJ databases">
        <title>Electrophorus voltai genome.</title>
        <authorList>
            <person name="Bian C."/>
        </authorList>
    </citation>
    <scope>NUCLEOTIDE SEQUENCE</scope>
    <source>
        <strain evidence="13">CB-2022</strain>
        <tissue evidence="13">Muscle</tissue>
    </source>
</reference>
<feature type="signal peptide" evidence="10">
    <location>
        <begin position="1"/>
        <end position="40"/>
    </location>
</feature>
<feature type="domain" description="EGF-like" evidence="11">
    <location>
        <begin position="750"/>
        <end position="787"/>
    </location>
</feature>
<gene>
    <name evidence="13" type="ORF">P4O66_017017</name>
</gene>
<evidence type="ECO:0000256" key="8">
    <source>
        <dbReference type="SAM" id="MobiDB-lite"/>
    </source>
</evidence>
<dbReference type="GO" id="GO:0001764">
    <property type="term" value="P:neuron migration"/>
    <property type="evidence" value="ECO:0007669"/>
    <property type="project" value="InterPro"/>
</dbReference>
<evidence type="ECO:0000259" key="11">
    <source>
        <dbReference type="SMART" id="SM00181"/>
    </source>
</evidence>
<comment type="caution">
    <text evidence="13">The sequence shown here is derived from an EMBL/GenBank/DDBJ whole genome shotgun (WGS) entry which is preliminary data.</text>
</comment>
<keyword evidence="9" id="KW-1133">Transmembrane helix</keyword>
<dbReference type="EMBL" id="JAROKS010000024">
    <property type="protein sequence ID" value="KAK1787044.1"/>
    <property type="molecule type" value="Genomic_DNA"/>
</dbReference>
<evidence type="ECO:0000256" key="9">
    <source>
        <dbReference type="SAM" id="Phobius"/>
    </source>
</evidence>
<feature type="region of interest" description="Disordered" evidence="8">
    <location>
        <begin position="1245"/>
        <end position="1268"/>
    </location>
</feature>
<keyword evidence="7" id="KW-1015">Disulfide bond</keyword>
<dbReference type="SUPFAM" id="SSF49265">
    <property type="entry name" value="Fibronectin type III"/>
    <property type="match status" value="1"/>
</dbReference>
<organism evidence="13 14">
    <name type="scientific">Electrophorus voltai</name>
    <dbReference type="NCBI Taxonomy" id="2609070"/>
    <lineage>
        <taxon>Eukaryota</taxon>
        <taxon>Metazoa</taxon>
        <taxon>Chordata</taxon>
        <taxon>Craniata</taxon>
        <taxon>Vertebrata</taxon>
        <taxon>Euteleostomi</taxon>
        <taxon>Actinopterygii</taxon>
        <taxon>Neopterygii</taxon>
        <taxon>Teleostei</taxon>
        <taxon>Ostariophysi</taxon>
        <taxon>Gymnotiformes</taxon>
        <taxon>Gymnotoidei</taxon>
        <taxon>Gymnotidae</taxon>
        <taxon>Electrophorus</taxon>
    </lineage>
</organism>
<feature type="transmembrane region" description="Helical" evidence="9">
    <location>
        <begin position="425"/>
        <end position="449"/>
    </location>
</feature>
<proteinExistence type="inferred from homology"/>
<dbReference type="SMART" id="SM00457">
    <property type="entry name" value="MACPF"/>
    <property type="match status" value="1"/>
</dbReference>
<evidence type="ECO:0000256" key="6">
    <source>
        <dbReference type="ARBA" id="ARBA00023136"/>
    </source>
</evidence>
<evidence type="ECO:0000259" key="12">
    <source>
        <dbReference type="SMART" id="SM00457"/>
    </source>
</evidence>
<keyword evidence="4" id="KW-0964">Secreted</keyword>
<dbReference type="InterPro" id="IPR000742">
    <property type="entry name" value="EGF"/>
</dbReference>
<dbReference type="InterPro" id="IPR011049">
    <property type="entry name" value="Serralysin-like_metalloprot_C"/>
</dbReference>
<evidence type="ECO:0000256" key="7">
    <source>
        <dbReference type="ARBA" id="ARBA00023157"/>
    </source>
</evidence>
<dbReference type="InterPro" id="IPR026995">
    <property type="entry name" value="Astrotactin"/>
</dbReference>
<evidence type="ECO:0000256" key="5">
    <source>
        <dbReference type="ARBA" id="ARBA00022852"/>
    </source>
</evidence>
<dbReference type="InterPro" id="IPR020863">
    <property type="entry name" value="MACPF_CS"/>
</dbReference>
<evidence type="ECO:0000256" key="3">
    <source>
        <dbReference type="ARBA" id="ARBA00009214"/>
    </source>
</evidence>
<dbReference type="Pfam" id="PF18411">
    <property type="entry name" value="Annexin_2"/>
    <property type="match status" value="1"/>
</dbReference>
<evidence type="ECO:0008006" key="15">
    <source>
        <dbReference type="Google" id="ProtNLM"/>
    </source>
</evidence>
<dbReference type="PROSITE" id="PS00279">
    <property type="entry name" value="MACPF_1"/>
    <property type="match status" value="1"/>
</dbReference>
<keyword evidence="6 9" id="KW-0472">Membrane</keyword>
<evidence type="ECO:0000313" key="13">
    <source>
        <dbReference type="EMBL" id="KAK1787044.1"/>
    </source>
</evidence>
<dbReference type="PANTHER" id="PTHR16592:SF8">
    <property type="entry name" value="ASTROTACTIN-1"/>
    <property type="match status" value="1"/>
</dbReference>
<evidence type="ECO:0000256" key="1">
    <source>
        <dbReference type="ARBA" id="ARBA00004370"/>
    </source>
</evidence>
<name>A0AAD8YWA2_9TELE</name>
<dbReference type="InterPro" id="IPR045574">
    <property type="entry name" value="ASTN1_2_Fn3"/>
</dbReference>
<dbReference type="SMART" id="SM00181">
    <property type="entry name" value="EGF"/>
    <property type="match status" value="3"/>
</dbReference>
<dbReference type="GO" id="GO:0005576">
    <property type="term" value="C:extracellular region"/>
    <property type="evidence" value="ECO:0007669"/>
    <property type="project" value="UniProtKB-SubCell"/>
</dbReference>
<dbReference type="GO" id="GO:0031640">
    <property type="term" value="P:killing of cells of another organism"/>
    <property type="evidence" value="ECO:0007669"/>
    <property type="project" value="UniProtKB-KW"/>
</dbReference>
<evidence type="ECO:0000256" key="2">
    <source>
        <dbReference type="ARBA" id="ARBA00004613"/>
    </source>
</evidence>
<keyword evidence="5" id="KW-0204">Cytolysis</keyword>
<feature type="chain" id="PRO_5042035391" description="Astrotactin 1" evidence="10">
    <location>
        <begin position="41"/>
        <end position="1656"/>
    </location>
</feature>
<feature type="transmembrane region" description="Helical" evidence="9">
    <location>
        <begin position="674"/>
        <end position="692"/>
    </location>
</feature>
<feature type="domain" description="EGF-like" evidence="11">
    <location>
        <begin position="939"/>
        <end position="988"/>
    </location>
</feature>
<dbReference type="InterPro" id="IPR036116">
    <property type="entry name" value="FN3_sf"/>
</dbReference>
<dbReference type="GO" id="GO:0016020">
    <property type="term" value="C:membrane"/>
    <property type="evidence" value="ECO:0007669"/>
    <property type="project" value="UniProtKB-SubCell"/>
</dbReference>
<dbReference type="Pfam" id="PF19743">
    <property type="entry name" value="ASTN1_2_fn3"/>
    <property type="match status" value="1"/>
</dbReference>
<accession>A0AAD8YWA2</accession>
<dbReference type="Proteomes" id="UP001239994">
    <property type="component" value="Unassembled WGS sequence"/>
</dbReference>
<evidence type="ECO:0000256" key="10">
    <source>
        <dbReference type="SAM" id="SignalP"/>
    </source>
</evidence>
<evidence type="ECO:0000313" key="14">
    <source>
        <dbReference type="Proteomes" id="UP001239994"/>
    </source>
</evidence>
<dbReference type="InterPro" id="IPR020864">
    <property type="entry name" value="MACPF"/>
</dbReference>
<dbReference type="InterPro" id="IPR045575">
    <property type="entry name" value="ASTN_1_2_N"/>
</dbReference>
<dbReference type="PANTHER" id="PTHR16592">
    <property type="entry name" value="ASTROTACTIN-1-LIKE"/>
    <property type="match status" value="1"/>
</dbReference>
<keyword evidence="10" id="KW-0732">Signal</keyword>
<feature type="non-terminal residue" evidence="13">
    <location>
        <position position="1"/>
    </location>
</feature>
<dbReference type="GO" id="GO:0007158">
    <property type="term" value="P:neuron cell-cell adhesion"/>
    <property type="evidence" value="ECO:0007669"/>
    <property type="project" value="TreeGrafter"/>
</dbReference>
<keyword evidence="9" id="KW-0812">Transmembrane</keyword>
<dbReference type="InterPro" id="IPR040685">
    <property type="entry name" value="Annexin-like"/>
</dbReference>
<dbReference type="GO" id="GO:0005768">
    <property type="term" value="C:endosome"/>
    <property type="evidence" value="ECO:0007669"/>
    <property type="project" value="TreeGrafter"/>
</dbReference>
<sequence length="1656" mass="182239">CAPPTAAASDRHADKMGPRARSLIAVVWMLLLNDIRCLNGDEDQVQDTECKMKSVTVSALPFLRENDLSIMHSPSASEPKLLFSVRNDFPGDIVVVDDLENTELPYFVLGMCGHISTRSRPFPDTSCTTLSSSGHFMAIQTTRFRSTSAEIIPNMITAKPKIPGLTEMNAAIVLGVEEVGCGSMSTRSTENWSSIKSDSVTGEHGNGTLHPGNGLPKWYEAWLAKTSLVSGLWCLVSAFWSLVSGLCSLVSGVRSLVSGFRSQVPGVWCLVPGVWSQVSGVRSLISGVRSQVSGVRSLVPGVWCLVPGVWSQVSGVRSQVSGVRGIFGQPASGVLSGVVDPASIDLVSRACSCAAMISVSVLSFSPAIEISGNSEDIPLVRWRQQWLENGTLLFHIHHQDGNVKVPGLAATEDPASDIAEEELRILHISVMGGMIALLLSILCLVLILYTRRRWCKRRRVPQPQKSASAEAANEIHYIPSVLMGAQARESLRNTRGQGGAGAGTLSIRETPILDGYEYDITDLRQHLQRECMNGGEDFASQVTRTLDSLQGCNDKASMDLTPGNDNTKLSLMSKYKDNIIATSPVDNSHQQNTLLPHTTSTNQRKRLSSKTRAGSAFLNPDGDSGTEADSEPQLTFYTDPNRSRRRGRGMRNGNATPAWGSGGSSRSPISKTTLTLISVVSCVIGLVCSTHLSCSLNVRVILHVPEHLIADGSRFILMQASQLDASDWLNPAQVLLYHQQNASGPWIQELCGRRLLDPCEHQCDQDTGECLCFDGYMKDPVHKHLCIRNEWGPNQGPWPYTIFQRGFDLVMGEQPSDRIFRFTYTLGEGMWLPLSKSFVIPPAELAINPSAKCKTDMTVMEDAVDVREELMISSSFDSLEVLLDSFGPVRDCSKDNGGCSRNFRCISDRKLDSTGCVCPPGLSPMKDGSGCYDHHIGIDCSDGFNGGCEQLCLQQLAPLEEEPTLYNIQMFCGCIEDYKRGTDGRSCLPLSDACPDGADCGEAADVPANQTVFGDLFYGYDNRTREITSRQILKANFRQKNFARGIEQQLPDGMVVASVPDEARCHEELSEPVPDPEYLTGMVNYSEVSGYPLVQHWKLRSVLYHVKLSQWTFAQAFSSAIHSLDGATLRSDYTSILKEFGTHYLQEAVYGFQESCTIWYPNRQVQHQLWLEYQDISKGGRDVSEEHSGLHAAFWTLNRGTARKVCASERRPLNGGRFSACLRTSLRFMLAAGNWSMAMPTMGEELRRSGTGSGNSPSDESEERDKEARTLTYPAYVASLLDSGAKRMAAGVRMDCSSQGQCPLACHLCHMSPGPPRPAEPVLLQVTKATPIYELINNNETYQALQEALMGLLWCSGKGDVIDDWCRCDSSAFGADGLPTCAPLPRPTLRLSHSYEPSSSLVIVEWNHTEPPIGVRIVDYLISQEKVTERTDHTKVEAETMLSFVDDILSGAKSPCIILGDIPDPLNSIAMVIRCLEPDSTYMFRLWAVDNTGRRSSPSDITIKTPCPAVDDVKAQEIADKIYNLFNGYTSGKEQQTAYNTLMDVGAPTLHRVLHHYNQRYESFGEFTWRCEDELGPRKAGLILSQLHDLSGWCRGLLQGPKIGLRRASLKYLSCRYTDTKAFGLNWGELGQDLRKACEEQTLPVMYNDYGEPKEL</sequence>
<comment type="similarity">
    <text evidence="3">Belongs to the complement C6/C7/C8/C9 family.</text>
</comment>
<dbReference type="Pfam" id="PF19441">
    <property type="entry name" value="ASTN_1_2_N"/>
    <property type="match status" value="1"/>
</dbReference>
<feature type="compositionally biased region" description="Polar residues" evidence="8">
    <location>
        <begin position="583"/>
        <end position="602"/>
    </location>
</feature>